<keyword evidence="2" id="KW-1133">Transmembrane helix</keyword>
<accession>A0A4Z0C4I5</accession>
<dbReference type="Proteomes" id="UP000298180">
    <property type="component" value="Unassembled WGS sequence"/>
</dbReference>
<reference evidence="3 4" key="1">
    <citation type="submission" date="2019-03" db="EMBL/GenBank/DDBJ databases">
        <title>Ramlibacter henchirensis DSM 14656, whole genome shotgun sequence.</title>
        <authorList>
            <person name="Zhang X."/>
            <person name="Feng G."/>
            <person name="Zhu H."/>
        </authorList>
    </citation>
    <scope>NUCLEOTIDE SEQUENCE [LARGE SCALE GENOMIC DNA]</scope>
    <source>
        <strain evidence="3 4">DSM 14656</strain>
    </source>
</reference>
<evidence type="ECO:0000256" key="2">
    <source>
        <dbReference type="SAM" id="Phobius"/>
    </source>
</evidence>
<keyword evidence="2" id="KW-0812">Transmembrane</keyword>
<feature type="region of interest" description="Disordered" evidence="1">
    <location>
        <begin position="1"/>
        <end position="22"/>
    </location>
</feature>
<dbReference type="AlphaFoldDB" id="A0A4Z0C4I5"/>
<gene>
    <name evidence="3" type="ORF">EZ313_04190</name>
</gene>
<organism evidence="3 4">
    <name type="scientific">Ramlibacter henchirensis</name>
    <dbReference type="NCBI Taxonomy" id="204072"/>
    <lineage>
        <taxon>Bacteria</taxon>
        <taxon>Pseudomonadati</taxon>
        <taxon>Pseudomonadota</taxon>
        <taxon>Betaproteobacteria</taxon>
        <taxon>Burkholderiales</taxon>
        <taxon>Comamonadaceae</taxon>
        <taxon>Ramlibacter</taxon>
    </lineage>
</organism>
<evidence type="ECO:0000256" key="1">
    <source>
        <dbReference type="SAM" id="MobiDB-lite"/>
    </source>
</evidence>
<comment type="caution">
    <text evidence="3">The sequence shown here is derived from an EMBL/GenBank/DDBJ whole genome shotgun (WGS) entry which is preliminary data.</text>
</comment>
<name>A0A4Z0C4I5_9BURK</name>
<sequence>MGTSATSKPRAQDRPREGESATPLSEWVAAAIGLVVVLATLACLAWLAISGRDGRVEPAVQIVSIERQGEQHHVRLRVENAGAAPAAALRVQGRLRQGAQVVEEAEVELDYVPARSSGEAGLFFRSDPRRFALELSVRSYREP</sequence>
<proteinExistence type="predicted"/>
<evidence type="ECO:0000313" key="4">
    <source>
        <dbReference type="Proteomes" id="UP000298180"/>
    </source>
</evidence>
<dbReference type="EMBL" id="SMLM01000001">
    <property type="protein sequence ID" value="TFZ05862.1"/>
    <property type="molecule type" value="Genomic_DNA"/>
</dbReference>
<keyword evidence="2" id="KW-0472">Membrane</keyword>
<protein>
    <submittedName>
        <fullName evidence="3">TIGR02588 family protein</fullName>
    </submittedName>
</protein>
<dbReference type="OrthoDB" id="1445569at2"/>
<keyword evidence="4" id="KW-1185">Reference proteome</keyword>
<feature type="compositionally biased region" description="Basic and acidic residues" evidence="1">
    <location>
        <begin position="10"/>
        <end position="19"/>
    </location>
</feature>
<feature type="transmembrane region" description="Helical" evidence="2">
    <location>
        <begin position="27"/>
        <end position="49"/>
    </location>
</feature>
<evidence type="ECO:0000313" key="3">
    <source>
        <dbReference type="EMBL" id="TFZ05862.1"/>
    </source>
</evidence>